<dbReference type="InterPro" id="IPR001787">
    <property type="entry name" value="Ribosomal_bL21"/>
</dbReference>
<accession>A0A963YRH7</accession>
<dbReference type="PANTHER" id="PTHR21349:SF0">
    <property type="entry name" value="LARGE RIBOSOMAL SUBUNIT PROTEIN BL21M"/>
    <property type="match status" value="1"/>
</dbReference>
<dbReference type="HAMAP" id="MF_01363">
    <property type="entry name" value="Ribosomal_bL21"/>
    <property type="match status" value="1"/>
</dbReference>
<reference evidence="6" key="2">
    <citation type="submission" date="2021-01" db="EMBL/GenBank/DDBJ databases">
        <authorList>
            <person name="Mieszkin S."/>
            <person name="Pouder E."/>
            <person name="Alain K."/>
        </authorList>
    </citation>
    <scope>NUCLEOTIDE SEQUENCE</scope>
    <source>
        <strain evidence="6">HW T2.11</strain>
    </source>
</reference>
<comment type="subunit">
    <text evidence="4">Part of the 50S ribosomal subunit. Contacts protein L20.</text>
</comment>
<keyword evidence="4 5" id="KW-0694">RNA-binding</keyword>
<reference evidence="6" key="1">
    <citation type="journal article" date="2021" name="Microorganisms">
        <title>Acidisoma silvae sp. nov. and Acidisomacellulosilytica sp. nov., Two Acidophilic Bacteria Isolated from Decaying Wood, Hydrolyzing Cellulose and Producing Poly-3-hydroxybutyrate.</title>
        <authorList>
            <person name="Mieszkin S."/>
            <person name="Pouder E."/>
            <person name="Uroz S."/>
            <person name="Simon-Colin C."/>
            <person name="Alain K."/>
        </authorList>
    </citation>
    <scope>NUCLEOTIDE SEQUENCE</scope>
    <source>
        <strain evidence="6">HW T2.11</strain>
    </source>
</reference>
<dbReference type="Proteomes" id="UP000708298">
    <property type="component" value="Unassembled WGS sequence"/>
</dbReference>
<comment type="caution">
    <text evidence="6">The sequence shown here is derived from an EMBL/GenBank/DDBJ whole genome shotgun (WGS) entry which is preliminary data.</text>
</comment>
<keyword evidence="4 5" id="KW-0699">rRNA-binding</keyword>
<keyword evidence="2 4" id="KW-0689">Ribosomal protein</keyword>
<dbReference type="Pfam" id="PF00829">
    <property type="entry name" value="Ribosomal_L21p"/>
    <property type="match status" value="1"/>
</dbReference>
<dbReference type="SUPFAM" id="SSF141091">
    <property type="entry name" value="L21p-like"/>
    <property type="match status" value="1"/>
</dbReference>
<dbReference type="GO" id="GO:0003735">
    <property type="term" value="F:structural constituent of ribosome"/>
    <property type="evidence" value="ECO:0007669"/>
    <property type="project" value="InterPro"/>
</dbReference>
<dbReference type="GO" id="GO:0006412">
    <property type="term" value="P:translation"/>
    <property type="evidence" value="ECO:0007669"/>
    <property type="project" value="UniProtKB-UniRule"/>
</dbReference>
<dbReference type="InterPro" id="IPR028909">
    <property type="entry name" value="bL21-like"/>
</dbReference>
<evidence type="ECO:0000256" key="2">
    <source>
        <dbReference type="ARBA" id="ARBA00022980"/>
    </source>
</evidence>
<dbReference type="GO" id="GO:0005840">
    <property type="term" value="C:ribosome"/>
    <property type="evidence" value="ECO:0007669"/>
    <property type="project" value="UniProtKB-KW"/>
</dbReference>
<comment type="similarity">
    <text evidence="1 4 5">Belongs to the bacterial ribosomal protein bL21 family.</text>
</comment>
<dbReference type="GO" id="GO:0019843">
    <property type="term" value="F:rRNA binding"/>
    <property type="evidence" value="ECO:0007669"/>
    <property type="project" value="UniProtKB-UniRule"/>
</dbReference>
<dbReference type="InterPro" id="IPR036164">
    <property type="entry name" value="bL21-like_sf"/>
</dbReference>
<evidence type="ECO:0000256" key="3">
    <source>
        <dbReference type="ARBA" id="ARBA00023274"/>
    </source>
</evidence>
<evidence type="ECO:0000313" key="6">
    <source>
        <dbReference type="EMBL" id="MCB8875801.1"/>
    </source>
</evidence>
<dbReference type="GO" id="GO:0005737">
    <property type="term" value="C:cytoplasm"/>
    <property type="evidence" value="ECO:0007669"/>
    <property type="project" value="UniProtKB-ARBA"/>
</dbReference>
<comment type="function">
    <text evidence="4 5">This protein binds to 23S rRNA in the presence of protein L20.</text>
</comment>
<keyword evidence="3 4" id="KW-0687">Ribonucleoprotein</keyword>
<sequence length="105" mass="11359">MFAVIRTGGKQYRVVPNAIVKIEKLEVEEGSTVTFDEVLAVGGEGIAAQVGAPLVAGATVTATVVAQDRLAKIIIFKKRRRQNSRRKNGHRQHVTVLRIAEIVAA</sequence>
<dbReference type="EMBL" id="JAESVB010000004">
    <property type="protein sequence ID" value="MCB8875801.1"/>
    <property type="molecule type" value="Genomic_DNA"/>
</dbReference>
<dbReference type="GO" id="GO:1990904">
    <property type="term" value="C:ribonucleoprotein complex"/>
    <property type="evidence" value="ECO:0007669"/>
    <property type="project" value="UniProtKB-KW"/>
</dbReference>
<proteinExistence type="inferred from homology"/>
<protein>
    <recommendedName>
        <fullName evidence="4">Large ribosomal subunit protein bL21</fullName>
    </recommendedName>
</protein>
<organism evidence="6 7">
    <name type="scientific">Acidisoma silvae</name>
    <dbReference type="NCBI Taxonomy" id="2802396"/>
    <lineage>
        <taxon>Bacteria</taxon>
        <taxon>Pseudomonadati</taxon>
        <taxon>Pseudomonadota</taxon>
        <taxon>Alphaproteobacteria</taxon>
        <taxon>Acetobacterales</taxon>
        <taxon>Acidocellaceae</taxon>
        <taxon>Acidisoma</taxon>
    </lineage>
</organism>
<gene>
    <name evidence="4 6" type="primary">rplU</name>
    <name evidence="6" type="ORF">ASILVAE211_11450</name>
</gene>
<dbReference type="NCBIfam" id="TIGR00061">
    <property type="entry name" value="L21"/>
    <property type="match status" value="1"/>
</dbReference>
<dbReference type="AlphaFoldDB" id="A0A963YRH7"/>
<evidence type="ECO:0000256" key="5">
    <source>
        <dbReference type="RuleBase" id="RU000562"/>
    </source>
</evidence>
<evidence type="ECO:0000256" key="1">
    <source>
        <dbReference type="ARBA" id="ARBA00008563"/>
    </source>
</evidence>
<keyword evidence="7" id="KW-1185">Reference proteome</keyword>
<name>A0A963YRH7_9PROT</name>
<evidence type="ECO:0000313" key="7">
    <source>
        <dbReference type="Proteomes" id="UP000708298"/>
    </source>
</evidence>
<dbReference type="PANTHER" id="PTHR21349">
    <property type="entry name" value="50S RIBOSOMAL PROTEIN L21"/>
    <property type="match status" value="1"/>
</dbReference>
<dbReference type="RefSeq" id="WP_227321456.1">
    <property type="nucleotide sequence ID" value="NZ_JAESVB010000004.1"/>
</dbReference>
<evidence type="ECO:0000256" key="4">
    <source>
        <dbReference type="HAMAP-Rule" id="MF_01363"/>
    </source>
</evidence>